<dbReference type="InterPro" id="IPR001466">
    <property type="entry name" value="Beta-lactam-related"/>
</dbReference>
<accession>A0A5P8K7T6</accession>
<dbReference type="Pfam" id="PF00144">
    <property type="entry name" value="Beta-lactamase"/>
    <property type="match status" value="1"/>
</dbReference>
<feature type="domain" description="Beta-lactamase-related" evidence="2">
    <location>
        <begin position="5"/>
        <end position="288"/>
    </location>
</feature>
<dbReference type="Proteomes" id="UP000327294">
    <property type="component" value="Chromosome"/>
</dbReference>
<dbReference type="SUPFAM" id="SSF56601">
    <property type="entry name" value="beta-lactamase/transpeptidase-like"/>
    <property type="match status" value="1"/>
</dbReference>
<dbReference type="Gene3D" id="3.40.710.10">
    <property type="entry name" value="DD-peptidase/beta-lactamase superfamily"/>
    <property type="match status" value="1"/>
</dbReference>
<feature type="region of interest" description="Disordered" evidence="1">
    <location>
        <begin position="314"/>
        <end position="333"/>
    </location>
</feature>
<dbReference type="PANTHER" id="PTHR46825:SF9">
    <property type="entry name" value="BETA-LACTAMASE-RELATED DOMAIN-CONTAINING PROTEIN"/>
    <property type="match status" value="1"/>
</dbReference>
<reference evidence="3 4" key="1">
    <citation type="submission" date="2019-10" db="EMBL/GenBank/DDBJ databases">
        <title>Streptomyces sp. strain GY16 isolated from leaves of Broussonetia papyrifera.</title>
        <authorList>
            <person name="Mo P."/>
        </authorList>
    </citation>
    <scope>NUCLEOTIDE SEQUENCE [LARGE SCALE GENOMIC DNA]</scope>
    <source>
        <strain evidence="3 4">GY16</strain>
    </source>
</reference>
<protein>
    <submittedName>
        <fullName evidence="3">Beta-lactamase family protein</fullName>
    </submittedName>
</protein>
<feature type="compositionally biased region" description="Basic and acidic residues" evidence="1">
    <location>
        <begin position="322"/>
        <end position="333"/>
    </location>
</feature>
<name>A0A5P8K7T6_9ACTN</name>
<evidence type="ECO:0000256" key="1">
    <source>
        <dbReference type="SAM" id="MobiDB-lite"/>
    </source>
</evidence>
<evidence type="ECO:0000313" key="3">
    <source>
        <dbReference type="EMBL" id="QFQ99285.1"/>
    </source>
</evidence>
<dbReference type="InterPro" id="IPR012338">
    <property type="entry name" value="Beta-lactam/transpept-like"/>
</dbReference>
<dbReference type="EMBL" id="CP045096">
    <property type="protein sequence ID" value="QFQ99285.1"/>
    <property type="molecule type" value="Genomic_DNA"/>
</dbReference>
<dbReference type="PANTHER" id="PTHR46825">
    <property type="entry name" value="D-ALANYL-D-ALANINE-CARBOXYPEPTIDASE/ENDOPEPTIDASE AMPH"/>
    <property type="match status" value="1"/>
</dbReference>
<dbReference type="AlphaFoldDB" id="A0A5P8K7T6"/>
<proteinExistence type="predicted"/>
<organism evidence="3 4">
    <name type="scientific">Streptomyces phaeolivaceus</name>
    <dbReference type="NCBI Taxonomy" id="2653200"/>
    <lineage>
        <taxon>Bacteria</taxon>
        <taxon>Bacillati</taxon>
        <taxon>Actinomycetota</taxon>
        <taxon>Actinomycetes</taxon>
        <taxon>Kitasatosporales</taxon>
        <taxon>Streptomycetaceae</taxon>
        <taxon>Streptomyces</taxon>
    </lineage>
</organism>
<gene>
    <name evidence="3" type="ORF">F9278_27595</name>
</gene>
<dbReference type="InterPro" id="IPR050491">
    <property type="entry name" value="AmpC-like"/>
</dbReference>
<sequence length="418" mass="45709">MQAHAGAASLELDTLITEKTAFNAGSVAKQITAYLCVRAARDGLLQLDRAVDSFLPRFRVPGVTVAELIQHHGGIRDAESLLSLAGFRDLDHYTADDLLQLAYRQHDRAVEPSRFLYSNTGYLLLAEILTHVHDAPLQEIAEQQVFTPLGMSSARFKSDPREVITGAASSYQPTATGWSHQQRPVTLPGPGSLWCTVTDLDRWLGHLWHEWQTAPGNQLPLEQHLSYRPSDHPPFTYGAGLYADPRPGRTAVFHYGHEQGFSAATVLTSTGLRIVCLSNHSDIAADHVAASVMADLARDSGTNPGQLLSRALRAQPSSRAMAADDRSSDEEMPHAPIGTYACGEVPGTVRLTRSGDSLYLWRRGTRDLLTATGPTTYTADGYTLTLPTKPTGRIEAHFEGFVLDLDRAPGLHYHRCPD</sequence>
<dbReference type="KEGG" id="sphv:F9278_27595"/>
<evidence type="ECO:0000259" key="2">
    <source>
        <dbReference type="Pfam" id="PF00144"/>
    </source>
</evidence>
<keyword evidence="4" id="KW-1185">Reference proteome</keyword>
<evidence type="ECO:0000313" key="4">
    <source>
        <dbReference type="Proteomes" id="UP000327294"/>
    </source>
</evidence>